<accession>A0ABR5BXJ7</accession>
<evidence type="ECO:0000313" key="2">
    <source>
        <dbReference type="EMBL" id="KIR80368.1"/>
    </source>
</evidence>
<feature type="compositionally biased region" description="Basic residues" evidence="1">
    <location>
        <begin position="1"/>
        <end position="16"/>
    </location>
</feature>
<feature type="compositionally biased region" description="Basic and acidic residues" evidence="1">
    <location>
        <begin position="30"/>
        <end position="45"/>
    </location>
</feature>
<proteinExistence type="predicted"/>
<feature type="region of interest" description="Disordered" evidence="1">
    <location>
        <begin position="141"/>
        <end position="177"/>
    </location>
</feature>
<name>A0ABR5BXJ7_9TREE</name>
<organism evidence="2 3">
    <name type="scientific">Cryptococcus gattii EJB2</name>
    <dbReference type="NCBI Taxonomy" id="1296103"/>
    <lineage>
        <taxon>Eukaryota</taxon>
        <taxon>Fungi</taxon>
        <taxon>Dikarya</taxon>
        <taxon>Basidiomycota</taxon>
        <taxon>Agaricomycotina</taxon>
        <taxon>Tremellomycetes</taxon>
        <taxon>Tremellales</taxon>
        <taxon>Cryptococcaceae</taxon>
        <taxon>Cryptococcus</taxon>
        <taxon>Cryptococcus gattii species complex</taxon>
    </lineage>
</organism>
<keyword evidence="3" id="KW-1185">Reference proteome</keyword>
<feature type="region of interest" description="Disordered" evidence="1">
    <location>
        <begin position="1"/>
        <end position="90"/>
    </location>
</feature>
<feature type="compositionally biased region" description="Low complexity" evidence="1">
    <location>
        <begin position="65"/>
        <end position="83"/>
    </location>
</feature>
<dbReference type="Proteomes" id="UP000054272">
    <property type="component" value="Unassembled WGS sequence"/>
</dbReference>
<evidence type="ECO:0000313" key="3">
    <source>
        <dbReference type="Proteomes" id="UP000054272"/>
    </source>
</evidence>
<sequence>MLRWVWRKRKPRRKGHTRNESPASFGVHSGNHDTRENVDQTIKEEGEGEVDIKPAPIPVKRDSVSQSQNSTSRRESNSSSTGSDGFDAAHRKGSSALTAVSEGAELSFAVRPPYRSSVTSIPTPGRRSSWLPSPTDMAALRARRKSSLASPRSQSFASHDGGHEGLPALHRPRRISSTGPLTLPDGISAWNRKPSVMSIPSDDDPEAVRSLDLVRSAWILLEASVKHYKMCLNILVDSNLPPAHLARAKNETLIGIAYCATFMASLAPRFSLAAENTWAAREVGWSFLIEGTEAAHLADRRTNSWRADETGKRAVMLLVRIWWYRAVTSQTIDIDTKSLAKDAVETVVKRMKDKEGAKEGEDVFRLRHWLYTQEGELEGELDTAEGLFWRSSY</sequence>
<protein>
    <submittedName>
        <fullName evidence="2">Uncharacterized protein</fullName>
    </submittedName>
</protein>
<evidence type="ECO:0000256" key="1">
    <source>
        <dbReference type="SAM" id="MobiDB-lite"/>
    </source>
</evidence>
<gene>
    <name evidence="2" type="ORF">I306_02581</name>
</gene>
<reference evidence="2 3" key="1">
    <citation type="submission" date="2015-01" db="EMBL/GenBank/DDBJ databases">
        <title>The Genome Sequence of Cryptococcus gattii EJB2.</title>
        <authorList>
            <consortium name="The Broad Institute Genomics Platform"/>
            <person name="Cuomo C."/>
            <person name="Litvintseva A."/>
            <person name="Chen Y."/>
            <person name="Heitman J."/>
            <person name="Sun S."/>
            <person name="Springer D."/>
            <person name="Dromer F."/>
            <person name="Young S."/>
            <person name="Zeng Q."/>
            <person name="Gargeya S."/>
            <person name="Abouelleil A."/>
            <person name="Alvarado L."/>
            <person name="Chapman S.B."/>
            <person name="Gainer-Dewar J."/>
            <person name="Goldberg J."/>
            <person name="Griggs A."/>
            <person name="Gujja S."/>
            <person name="Hansen M."/>
            <person name="Howarth C."/>
            <person name="Imamovic A."/>
            <person name="Larimer J."/>
            <person name="Murphy C."/>
            <person name="Naylor J."/>
            <person name="Pearson M."/>
            <person name="Priest M."/>
            <person name="Roberts A."/>
            <person name="Saif S."/>
            <person name="Shea T."/>
            <person name="Sykes S."/>
            <person name="Wortman J."/>
            <person name="Nusbaum C."/>
            <person name="Birren B."/>
        </authorList>
    </citation>
    <scope>NUCLEOTIDE SEQUENCE [LARGE SCALE GENOMIC DNA]</scope>
    <source>
        <strain evidence="2 3">EJB2</strain>
    </source>
</reference>
<dbReference type="EMBL" id="KN848632">
    <property type="protein sequence ID" value="KIR80368.1"/>
    <property type="molecule type" value="Genomic_DNA"/>
</dbReference>